<feature type="transmembrane region" description="Helical" evidence="1">
    <location>
        <begin position="133"/>
        <end position="156"/>
    </location>
</feature>
<sequence>MIIYYKCQEICLIMIVTSLKRFLSIPYPKPRYMYQVLGWSFFVGMTVYGFLTAFQPFGTYTYHHVNKYWLLLPYAVFSALCFAASDLIEFKKHCQSNWNIKKETIKGILTLLISSVFNYFYNAYFISGFKITWYGWLEMLVYTLLLGIPVFMLYFLGRYVSLNKTISGINITDRKSLDGDLQKEFKLKSDLVNESLCLKEDDFIMAQSEGNYCTVFFICEKEVKHKVLRVSLKRIEEQIVSDKIKRCHRSFIFNIAYAISMKGNAQGYKITLKGMDDIVPVSRKYIKVIKNCFTSEQYSG</sequence>
<reference evidence="3 4" key="1">
    <citation type="submission" date="2019-03" db="EMBL/GenBank/DDBJ databases">
        <title>Genomic Encyclopedia of Archaeal and Bacterial Type Strains, Phase II (KMG-II): from individual species to whole genera.</title>
        <authorList>
            <person name="Goeker M."/>
        </authorList>
    </citation>
    <scope>NUCLEOTIDE SEQUENCE [LARGE SCALE GENOMIC DNA]</scope>
    <source>
        <strain evidence="3 4">DSM 28213</strain>
    </source>
</reference>
<dbReference type="InterPro" id="IPR007492">
    <property type="entry name" value="LytTR_DNA-bd_dom"/>
</dbReference>
<keyword evidence="1" id="KW-1133">Transmembrane helix</keyword>
<proteinExistence type="predicted"/>
<keyword evidence="4" id="KW-1185">Reference proteome</keyword>
<dbReference type="SMART" id="SM00850">
    <property type="entry name" value="LytTR"/>
    <property type="match status" value="1"/>
</dbReference>
<dbReference type="EMBL" id="SOAG01000006">
    <property type="protein sequence ID" value="TDS63608.1"/>
    <property type="molecule type" value="Genomic_DNA"/>
</dbReference>
<evidence type="ECO:0000256" key="1">
    <source>
        <dbReference type="SAM" id="Phobius"/>
    </source>
</evidence>
<dbReference type="PROSITE" id="PS50930">
    <property type="entry name" value="HTH_LYTTR"/>
    <property type="match status" value="1"/>
</dbReference>
<comment type="caution">
    <text evidence="3">The sequence shown here is derived from an EMBL/GenBank/DDBJ whole genome shotgun (WGS) entry which is preliminary data.</text>
</comment>
<evidence type="ECO:0000313" key="4">
    <source>
        <dbReference type="Proteomes" id="UP000295215"/>
    </source>
</evidence>
<protein>
    <submittedName>
        <fullName evidence="3">LytTR family transcriptional regulator</fullName>
    </submittedName>
</protein>
<accession>A0A4R7F261</accession>
<feature type="transmembrane region" description="Helical" evidence="1">
    <location>
        <begin position="68"/>
        <end position="88"/>
    </location>
</feature>
<gene>
    <name evidence="3" type="ORF">C8P70_10638</name>
</gene>
<evidence type="ECO:0000259" key="2">
    <source>
        <dbReference type="PROSITE" id="PS50930"/>
    </source>
</evidence>
<feature type="domain" description="HTH LytTR-type" evidence="2">
    <location>
        <begin position="231"/>
        <end position="295"/>
    </location>
</feature>
<keyword evidence="1" id="KW-0812">Transmembrane</keyword>
<feature type="transmembrane region" description="Helical" evidence="1">
    <location>
        <begin position="108"/>
        <end position="127"/>
    </location>
</feature>
<dbReference type="GO" id="GO:0003677">
    <property type="term" value="F:DNA binding"/>
    <property type="evidence" value="ECO:0007669"/>
    <property type="project" value="InterPro"/>
</dbReference>
<evidence type="ECO:0000313" key="3">
    <source>
        <dbReference type="EMBL" id="TDS63608.1"/>
    </source>
</evidence>
<dbReference type="AlphaFoldDB" id="A0A4R7F261"/>
<feature type="transmembrane region" description="Helical" evidence="1">
    <location>
        <begin position="36"/>
        <end position="56"/>
    </location>
</feature>
<dbReference type="Gene3D" id="2.40.50.1020">
    <property type="entry name" value="LytTr DNA-binding domain"/>
    <property type="match status" value="1"/>
</dbReference>
<dbReference type="Proteomes" id="UP000295215">
    <property type="component" value="Unassembled WGS sequence"/>
</dbReference>
<keyword evidence="1" id="KW-0472">Membrane</keyword>
<organism evidence="3 4">
    <name type="scientific">Myroides indicus</name>
    <dbReference type="NCBI Taxonomy" id="1323422"/>
    <lineage>
        <taxon>Bacteria</taxon>
        <taxon>Pseudomonadati</taxon>
        <taxon>Bacteroidota</taxon>
        <taxon>Flavobacteriia</taxon>
        <taxon>Flavobacteriales</taxon>
        <taxon>Flavobacteriaceae</taxon>
        <taxon>Myroides</taxon>
    </lineage>
</organism>
<name>A0A4R7F261_9FLAO</name>
<dbReference type="Pfam" id="PF04397">
    <property type="entry name" value="LytTR"/>
    <property type="match status" value="1"/>
</dbReference>